<evidence type="ECO:0000256" key="4">
    <source>
        <dbReference type="SAM" id="MobiDB-lite"/>
    </source>
</evidence>
<keyword evidence="6" id="KW-1185">Reference proteome</keyword>
<dbReference type="Proteomes" id="UP000516437">
    <property type="component" value="Chromosome 1"/>
</dbReference>
<evidence type="ECO:0000256" key="1">
    <source>
        <dbReference type="ARBA" id="ARBA00022574"/>
    </source>
</evidence>
<dbReference type="EMBL" id="RXIC02000019">
    <property type="protein sequence ID" value="KAB1226120.1"/>
    <property type="molecule type" value="Genomic_DNA"/>
</dbReference>
<dbReference type="AlphaFoldDB" id="A0A6A1WTM0"/>
<evidence type="ECO:0000313" key="6">
    <source>
        <dbReference type="Proteomes" id="UP000516437"/>
    </source>
</evidence>
<feature type="region of interest" description="Disordered" evidence="4">
    <location>
        <begin position="459"/>
        <end position="480"/>
    </location>
</feature>
<dbReference type="InterPro" id="IPR036322">
    <property type="entry name" value="WD40_repeat_dom_sf"/>
</dbReference>
<proteinExistence type="predicted"/>
<dbReference type="GO" id="GO:0005737">
    <property type="term" value="C:cytoplasm"/>
    <property type="evidence" value="ECO:0007669"/>
    <property type="project" value="TreeGrafter"/>
</dbReference>
<evidence type="ECO:0000313" key="5">
    <source>
        <dbReference type="EMBL" id="KAB1226120.1"/>
    </source>
</evidence>
<dbReference type="InterPro" id="IPR045151">
    <property type="entry name" value="DCAF8"/>
</dbReference>
<evidence type="ECO:0000256" key="3">
    <source>
        <dbReference type="PROSITE-ProRule" id="PRU00221"/>
    </source>
</evidence>
<dbReference type="PROSITE" id="PS50294">
    <property type="entry name" value="WD_REPEATS_REGION"/>
    <property type="match status" value="1"/>
</dbReference>
<dbReference type="Gene3D" id="2.130.10.10">
    <property type="entry name" value="YVTN repeat-like/Quinoprotein amine dehydrogenase"/>
    <property type="match status" value="1"/>
</dbReference>
<evidence type="ECO:0000256" key="2">
    <source>
        <dbReference type="ARBA" id="ARBA00022737"/>
    </source>
</evidence>
<dbReference type="SMART" id="SM00320">
    <property type="entry name" value="WD40"/>
    <property type="match status" value="7"/>
</dbReference>
<dbReference type="InterPro" id="IPR015943">
    <property type="entry name" value="WD40/YVTN_repeat-like_dom_sf"/>
</dbReference>
<name>A0A6A1WTM0_9ROSI</name>
<dbReference type="PROSITE" id="PS50082">
    <property type="entry name" value="WD_REPEATS_2"/>
    <property type="match status" value="1"/>
</dbReference>
<feature type="repeat" description="WD" evidence="3">
    <location>
        <begin position="48"/>
        <end position="80"/>
    </location>
</feature>
<keyword evidence="1 3" id="KW-0853">WD repeat</keyword>
<feature type="compositionally biased region" description="Polar residues" evidence="4">
    <location>
        <begin position="471"/>
        <end position="480"/>
    </location>
</feature>
<dbReference type="PANTHER" id="PTHR15574">
    <property type="entry name" value="WD REPEAT DOMAIN-CONTAINING FAMILY"/>
    <property type="match status" value="1"/>
</dbReference>
<sequence length="480" mass="53977">MKNRHKGIPDGFTEICGREIGLTQPRRFARQLSASENLVKKINLYGNLNGHEGCVNALQFNSSGDLLVSGSDDKQVILWNCANKTKCLSYPSGHLENVFQTRIMPFTDDRRIVTSSCDGQVRLGQVWEDGRVDTKRLGRHRGAVHKLAVEPGSPHILYSCGEDGFVQHFDLRSSSATKIFCCSSLKENRKQPPKSIRLNDIVFDQRNPNYVAVGGSEEYARVYDLRKCQLDASSNADRILTTFCPHHLIGTNNVHITGLAYSNTSDLLVSYNDELIYLFQGSMELGPLPPSAPFENFLEFEEPQVYFGHRNSRTVKGVSFFGPNDEYILSGSDCGHIFIWKKKGAKLVRVMLGDRHVVNHLEPHPHAPILATCGLENDIKLWAPMASDAPPLPENVEKILETNRQAREDHSRVTLTPDVIMHVMRLQRRQTLAYNERRYSRADIESDDEDEQLDYSLGFADFDPSYGEGSTGNSTECNIS</sequence>
<dbReference type="PANTHER" id="PTHR15574:SF65">
    <property type="entry name" value="TRANSDUCIN_WD40 REPEAT-LIKE SUPERFAMILY PROTEIN"/>
    <property type="match status" value="1"/>
</dbReference>
<dbReference type="Pfam" id="PF00400">
    <property type="entry name" value="WD40"/>
    <property type="match status" value="3"/>
</dbReference>
<organism evidence="5 6">
    <name type="scientific">Morella rubra</name>
    <name type="common">Chinese bayberry</name>
    <dbReference type="NCBI Taxonomy" id="262757"/>
    <lineage>
        <taxon>Eukaryota</taxon>
        <taxon>Viridiplantae</taxon>
        <taxon>Streptophyta</taxon>
        <taxon>Embryophyta</taxon>
        <taxon>Tracheophyta</taxon>
        <taxon>Spermatophyta</taxon>
        <taxon>Magnoliopsida</taxon>
        <taxon>eudicotyledons</taxon>
        <taxon>Gunneridae</taxon>
        <taxon>Pentapetalae</taxon>
        <taxon>rosids</taxon>
        <taxon>fabids</taxon>
        <taxon>Fagales</taxon>
        <taxon>Myricaceae</taxon>
        <taxon>Morella</taxon>
    </lineage>
</organism>
<comment type="caution">
    <text evidence="5">The sequence shown here is derived from an EMBL/GenBank/DDBJ whole genome shotgun (WGS) entry which is preliminary data.</text>
</comment>
<dbReference type="InterPro" id="IPR001680">
    <property type="entry name" value="WD40_rpt"/>
</dbReference>
<accession>A0A6A1WTM0</accession>
<keyword evidence="2" id="KW-0677">Repeat</keyword>
<dbReference type="SUPFAM" id="SSF50978">
    <property type="entry name" value="WD40 repeat-like"/>
    <property type="match status" value="1"/>
</dbReference>
<gene>
    <name evidence="5" type="ORF">CJ030_MR1G025569</name>
</gene>
<dbReference type="OrthoDB" id="4869960at2759"/>
<protein>
    <submittedName>
        <fullName evidence="5">DDB1-and CUL4-associated factor 8</fullName>
    </submittedName>
</protein>
<reference evidence="5 6" key="1">
    <citation type="journal article" date="2019" name="Plant Biotechnol. J.">
        <title>The red bayberry genome and genetic basis of sex determination.</title>
        <authorList>
            <person name="Jia H.M."/>
            <person name="Jia H.J."/>
            <person name="Cai Q.L."/>
            <person name="Wang Y."/>
            <person name="Zhao H.B."/>
            <person name="Yang W.F."/>
            <person name="Wang G.Y."/>
            <person name="Li Y.H."/>
            <person name="Zhan D.L."/>
            <person name="Shen Y.T."/>
            <person name="Niu Q.F."/>
            <person name="Chang L."/>
            <person name="Qiu J."/>
            <person name="Zhao L."/>
            <person name="Xie H.B."/>
            <person name="Fu W.Y."/>
            <person name="Jin J."/>
            <person name="Li X.W."/>
            <person name="Jiao Y."/>
            <person name="Zhou C.C."/>
            <person name="Tu T."/>
            <person name="Chai C.Y."/>
            <person name="Gao J.L."/>
            <person name="Fan L.J."/>
            <person name="van de Weg E."/>
            <person name="Wang J.Y."/>
            <person name="Gao Z.S."/>
        </authorList>
    </citation>
    <scope>NUCLEOTIDE SEQUENCE [LARGE SCALE GENOMIC DNA]</scope>
    <source>
        <tissue evidence="5">Leaves</tissue>
    </source>
</reference>
<dbReference type="GO" id="GO:0080008">
    <property type="term" value="C:Cul4-RING E3 ubiquitin ligase complex"/>
    <property type="evidence" value="ECO:0007669"/>
    <property type="project" value="TreeGrafter"/>
</dbReference>